<keyword evidence="2" id="KW-1185">Reference proteome</keyword>
<evidence type="ECO:0000313" key="1">
    <source>
        <dbReference type="EMBL" id="KAI8045395.1"/>
    </source>
</evidence>
<reference evidence="1" key="1">
    <citation type="journal article" date="2023" name="Genome Biol. Evol.">
        <title>Long-read-based Genome Assembly of Drosophila gunungcola Reveals Fewer Chemosensory Genes in Flower-breeding Species.</title>
        <authorList>
            <person name="Negi A."/>
            <person name="Liao B.Y."/>
            <person name="Yeh S.D."/>
        </authorList>
    </citation>
    <scope>NUCLEOTIDE SEQUENCE</scope>
    <source>
        <strain evidence="1">Sukarami</strain>
    </source>
</reference>
<dbReference type="EMBL" id="JAMKOV010000001">
    <property type="protein sequence ID" value="KAI8045395.1"/>
    <property type="molecule type" value="Genomic_DNA"/>
</dbReference>
<dbReference type="AlphaFoldDB" id="A0A9Q0BVG2"/>
<comment type="caution">
    <text evidence="1">The sequence shown here is derived from an EMBL/GenBank/DDBJ whole genome shotgun (WGS) entry which is preliminary data.</text>
</comment>
<organism evidence="1 2">
    <name type="scientific">Drosophila gunungcola</name>
    <name type="common">fruit fly</name>
    <dbReference type="NCBI Taxonomy" id="103775"/>
    <lineage>
        <taxon>Eukaryota</taxon>
        <taxon>Metazoa</taxon>
        <taxon>Ecdysozoa</taxon>
        <taxon>Arthropoda</taxon>
        <taxon>Hexapoda</taxon>
        <taxon>Insecta</taxon>
        <taxon>Pterygota</taxon>
        <taxon>Neoptera</taxon>
        <taxon>Endopterygota</taxon>
        <taxon>Diptera</taxon>
        <taxon>Brachycera</taxon>
        <taxon>Muscomorpha</taxon>
        <taxon>Ephydroidea</taxon>
        <taxon>Drosophilidae</taxon>
        <taxon>Drosophila</taxon>
        <taxon>Sophophora</taxon>
    </lineage>
</organism>
<gene>
    <name evidence="1" type="ORF">M5D96_001575</name>
</gene>
<evidence type="ECO:0000313" key="2">
    <source>
        <dbReference type="Proteomes" id="UP001059596"/>
    </source>
</evidence>
<accession>A0A9Q0BVG2</accession>
<name>A0A9Q0BVG2_9MUSC</name>
<sequence length="43" mass="5096">MISPFCSILLCENLTEYYLNFEPKISTVPSNKIPKKVFLFYTY</sequence>
<dbReference type="Proteomes" id="UP001059596">
    <property type="component" value="Chromosome 3R"/>
</dbReference>
<proteinExistence type="predicted"/>
<protein>
    <submittedName>
        <fullName evidence="1">Uncharacterized protein</fullName>
    </submittedName>
</protein>